<keyword evidence="1" id="KW-1133">Transmembrane helix</keyword>
<evidence type="ECO:0000256" key="1">
    <source>
        <dbReference type="SAM" id="Phobius"/>
    </source>
</evidence>
<name>A0A8S5TD20_9CAUD</name>
<keyword evidence="1" id="KW-0812">Transmembrane</keyword>
<reference evidence="2" key="1">
    <citation type="journal article" date="2021" name="Proc. Natl. Acad. Sci. U.S.A.">
        <title>A Catalog of Tens of Thousands of Viruses from Human Metagenomes Reveals Hidden Associations with Chronic Diseases.</title>
        <authorList>
            <person name="Tisza M.J."/>
            <person name="Buck C.B."/>
        </authorList>
    </citation>
    <scope>NUCLEOTIDE SEQUENCE</scope>
    <source>
        <strain evidence="2">CtnLs3</strain>
    </source>
</reference>
<dbReference type="EMBL" id="BK032804">
    <property type="protein sequence ID" value="DAF61204.1"/>
    <property type="molecule type" value="Genomic_DNA"/>
</dbReference>
<protein>
    <submittedName>
        <fullName evidence="2">Uncharacterized protein</fullName>
    </submittedName>
</protein>
<sequence length="30" mass="3380">MIIADTRIPRRSVGVTSYVCCFCFLAIRTS</sequence>
<accession>A0A8S5TD20</accession>
<organism evidence="2">
    <name type="scientific">Siphoviridae sp. ctnLs3</name>
    <dbReference type="NCBI Taxonomy" id="2827937"/>
    <lineage>
        <taxon>Viruses</taxon>
        <taxon>Duplodnaviria</taxon>
        <taxon>Heunggongvirae</taxon>
        <taxon>Uroviricota</taxon>
        <taxon>Caudoviricetes</taxon>
    </lineage>
</organism>
<keyword evidence="1" id="KW-0472">Membrane</keyword>
<evidence type="ECO:0000313" key="2">
    <source>
        <dbReference type="EMBL" id="DAF61204.1"/>
    </source>
</evidence>
<proteinExistence type="predicted"/>
<feature type="transmembrane region" description="Helical" evidence="1">
    <location>
        <begin position="12"/>
        <end position="29"/>
    </location>
</feature>